<keyword evidence="2" id="KW-1185">Reference proteome</keyword>
<dbReference type="STRING" id="413882.AAW51_5067"/>
<organism evidence="1 2">
    <name type="scientific">Caldimonas brevitalea</name>
    <dbReference type="NCBI Taxonomy" id="413882"/>
    <lineage>
        <taxon>Bacteria</taxon>
        <taxon>Pseudomonadati</taxon>
        <taxon>Pseudomonadota</taxon>
        <taxon>Betaproteobacteria</taxon>
        <taxon>Burkholderiales</taxon>
        <taxon>Sphaerotilaceae</taxon>
        <taxon>Caldimonas</taxon>
    </lineage>
</organism>
<reference evidence="1 2" key="1">
    <citation type="submission" date="2015-05" db="EMBL/GenBank/DDBJ databases">
        <authorList>
            <person name="Tang B."/>
            <person name="Yu Y."/>
        </authorList>
    </citation>
    <scope>NUCLEOTIDE SEQUENCE [LARGE SCALE GENOMIC DNA]</scope>
    <source>
        <strain evidence="1 2">DSM 7029</strain>
    </source>
</reference>
<dbReference type="RefSeq" id="WP_047196832.1">
    <property type="nucleotide sequence ID" value="NZ_CP011371.1"/>
</dbReference>
<protein>
    <submittedName>
        <fullName evidence="1">Uncharacterized protein</fullName>
    </submittedName>
</protein>
<proteinExistence type="predicted"/>
<dbReference type="EMBL" id="CP011371">
    <property type="protein sequence ID" value="AKJ31758.1"/>
    <property type="molecule type" value="Genomic_DNA"/>
</dbReference>
<gene>
    <name evidence="1" type="ORF">AAW51_5067</name>
</gene>
<dbReference type="AlphaFoldDB" id="A0A0G3BUR2"/>
<dbReference type="OrthoDB" id="574561at2"/>
<sequence length="98" mass="10803">MQHADLAALRRLDSLLQALRGQAALVEKSAGCFYLKSKAFLHFHVEADDLYADVKLHGDSFSRCRITTPDEQTRLLAEIEARLQSGAPVPAAGAARRR</sequence>
<dbReference type="KEGG" id="pbh:AAW51_5067"/>
<evidence type="ECO:0000313" key="1">
    <source>
        <dbReference type="EMBL" id="AKJ31758.1"/>
    </source>
</evidence>
<accession>A0A0G3BUR2</accession>
<evidence type="ECO:0000313" key="2">
    <source>
        <dbReference type="Proteomes" id="UP000035352"/>
    </source>
</evidence>
<name>A0A0G3BUR2_9BURK</name>
<dbReference type="Proteomes" id="UP000035352">
    <property type="component" value="Chromosome"/>
</dbReference>